<dbReference type="EMBL" id="BART01015451">
    <property type="protein sequence ID" value="GAG84638.1"/>
    <property type="molecule type" value="Genomic_DNA"/>
</dbReference>
<proteinExistence type="predicted"/>
<protein>
    <recommendedName>
        <fullName evidence="2">PhoU domain-containing protein</fullName>
    </recommendedName>
</protein>
<gene>
    <name evidence="1" type="ORF">S01H4_29998</name>
</gene>
<comment type="caution">
    <text evidence="1">The sequence shown here is derived from an EMBL/GenBank/DDBJ whole genome shotgun (WGS) entry which is preliminary data.</text>
</comment>
<sequence length="87" mass="9943">MFQIEKINDTCFYIKATGTFPPPVAERFIKEFEELTKDIHDTLSIIVDIADAILLSINSIEIILELLKETTRSFLDLLLLSLKSTLK</sequence>
<evidence type="ECO:0008006" key="2">
    <source>
        <dbReference type="Google" id="ProtNLM"/>
    </source>
</evidence>
<reference evidence="1" key="1">
    <citation type="journal article" date="2014" name="Front. Microbiol.">
        <title>High frequency of phylogenetically diverse reductive dehalogenase-homologous genes in deep subseafloor sedimentary metagenomes.</title>
        <authorList>
            <person name="Kawai M."/>
            <person name="Futagami T."/>
            <person name="Toyoda A."/>
            <person name="Takaki Y."/>
            <person name="Nishi S."/>
            <person name="Hori S."/>
            <person name="Arai W."/>
            <person name="Tsubouchi T."/>
            <person name="Morono Y."/>
            <person name="Uchiyama I."/>
            <person name="Ito T."/>
            <person name="Fujiyama A."/>
            <person name="Inagaki F."/>
            <person name="Takami H."/>
        </authorList>
    </citation>
    <scope>NUCLEOTIDE SEQUENCE</scope>
    <source>
        <strain evidence="1">Expedition CK06-06</strain>
    </source>
</reference>
<accession>X1BKN6</accession>
<dbReference type="AlphaFoldDB" id="X1BKN6"/>
<name>X1BKN6_9ZZZZ</name>
<evidence type="ECO:0000313" key="1">
    <source>
        <dbReference type="EMBL" id="GAG84638.1"/>
    </source>
</evidence>
<organism evidence="1">
    <name type="scientific">marine sediment metagenome</name>
    <dbReference type="NCBI Taxonomy" id="412755"/>
    <lineage>
        <taxon>unclassified sequences</taxon>
        <taxon>metagenomes</taxon>
        <taxon>ecological metagenomes</taxon>
    </lineage>
</organism>